<evidence type="ECO:0000313" key="8">
    <source>
        <dbReference type="Proteomes" id="UP000598297"/>
    </source>
</evidence>
<dbReference type="Pfam" id="PF17754">
    <property type="entry name" value="TetR_C_14"/>
    <property type="match status" value="1"/>
</dbReference>
<protein>
    <submittedName>
        <fullName evidence="7">TetR family transcriptional regulator</fullName>
    </submittedName>
</protein>
<feature type="DNA-binding region" description="H-T-H motif" evidence="4">
    <location>
        <begin position="47"/>
        <end position="66"/>
    </location>
</feature>
<keyword evidence="1" id="KW-0805">Transcription regulation</keyword>
<dbReference type="InterPro" id="IPR009057">
    <property type="entry name" value="Homeodomain-like_sf"/>
</dbReference>
<dbReference type="Proteomes" id="UP000598297">
    <property type="component" value="Unassembled WGS sequence"/>
</dbReference>
<feature type="domain" description="HTH tetR-type" evidence="6">
    <location>
        <begin position="24"/>
        <end position="84"/>
    </location>
</feature>
<keyword evidence="3" id="KW-0804">Transcription</keyword>
<keyword evidence="2 4" id="KW-0238">DNA-binding</keyword>
<accession>A0A964US69</accession>
<dbReference type="SUPFAM" id="SSF46689">
    <property type="entry name" value="Homeodomain-like"/>
    <property type="match status" value="1"/>
</dbReference>
<evidence type="ECO:0000259" key="6">
    <source>
        <dbReference type="PROSITE" id="PS50977"/>
    </source>
</evidence>
<dbReference type="PANTHER" id="PTHR30055:SF234">
    <property type="entry name" value="HTH-TYPE TRANSCRIPTIONAL REGULATOR BETI"/>
    <property type="match status" value="1"/>
</dbReference>
<evidence type="ECO:0000313" key="7">
    <source>
        <dbReference type="EMBL" id="NBE53465.1"/>
    </source>
</evidence>
<evidence type="ECO:0000256" key="1">
    <source>
        <dbReference type="ARBA" id="ARBA00023015"/>
    </source>
</evidence>
<dbReference type="InterPro" id="IPR050109">
    <property type="entry name" value="HTH-type_TetR-like_transc_reg"/>
</dbReference>
<keyword evidence="8" id="KW-1185">Reference proteome</keyword>
<feature type="region of interest" description="Disordered" evidence="5">
    <location>
        <begin position="1"/>
        <end position="21"/>
    </location>
</feature>
<dbReference type="Gene3D" id="1.10.357.10">
    <property type="entry name" value="Tetracycline Repressor, domain 2"/>
    <property type="match status" value="1"/>
</dbReference>
<dbReference type="OrthoDB" id="8688418at2"/>
<dbReference type="Pfam" id="PF00440">
    <property type="entry name" value="TetR_N"/>
    <property type="match status" value="1"/>
</dbReference>
<evidence type="ECO:0000256" key="5">
    <source>
        <dbReference type="SAM" id="MobiDB-lite"/>
    </source>
</evidence>
<evidence type="ECO:0000256" key="2">
    <source>
        <dbReference type="ARBA" id="ARBA00023125"/>
    </source>
</evidence>
<organism evidence="7 8">
    <name type="scientific">Streptomyces boluensis</name>
    <dbReference type="NCBI Taxonomy" id="1775135"/>
    <lineage>
        <taxon>Bacteria</taxon>
        <taxon>Bacillati</taxon>
        <taxon>Actinomycetota</taxon>
        <taxon>Actinomycetes</taxon>
        <taxon>Kitasatosporales</taxon>
        <taxon>Streptomycetaceae</taxon>
        <taxon>Streptomyces</taxon>
    </lineage>
</organism>
<gene>
    <name evidence="7" type="ORF">GUY60_18955</name>
</gene>
<dbReference type="GO" id="GO:0000976">
    <property type="term" value="F:transcription cis-regulatory region binding"/>
    <property type="evidence" value="ECO:0007669"/>
    <property type="project" value="TreeGrafter"/>
</dbReference>
<dbReference type="EMBL" id="JAAAHS010000143">
    <property type="protein sequence ID" value="NBE53465.1"/>
    <property type="molecule type" value="Genomic_DNA"/>
</dbReference>
<proteinExistence type="predicted"/>
<dbReference type="GO" id="GO:0003700">
    <property type="term" value="F:DNA-binding transcription factor activity"/>
    <property type="evidence" value="ECO:0007669"/>
    <property type="project" value="TreeGrafter"/>
</dbReference>
<dbReference type="PANTHER" id="PTHR30055">
    <property type="entry name" value="HTH-TYPE TRANSCRIPTIONAL REGULATOR RUTR"/>
    <property type="match status" value="1"/>
</dbReference>
<dbReference type="PROSITE" id="PS50977">
    <property type="entry name" value="HTH_TETR_2"/>
    <property type="match status" value="1"/>
</dbReference>
<comment type="caution">
    <text evidence="7">The sequence shown here is derived from an EMBL/GenBank/DDBJ whole genome shotgun (WGS) entry which is preliminary data.</text>
</comment>
<dbReference type="PRINTS" id="PR00455">
    <property type="entry name" value="HTHTETR"/>
</dbReference>
<reference evidence="7" key="1">
    <citation type="submission" date="2020-01" db="EMBL/GenBank/DDBJ databases">
        <title>Whole-genome analyses of novel actinobacteria.</title>
        <authorList>
            <person name="Sahin N."/>
        </authorList>
    </citation>
    <scope>NUCLEOTIDE SEQUENCE</scope>
    <source>
        <strain evidence="7">YC537</strain>
    </source>
</reference>
<dbReference type="InterPro" id="IPR001647">
    <property type="entry name" value="HTH_TetR"/>
</dbReference>
<dbReference type="InterPro" id="IPR041347">
    <property type="entry name" value="MftR_C"/>
</dbReference>
<evidence type="ECO:0000256" key="3">
    <source>
        <dbReference type="ARBA" id="ARBA00023163"/>
    </source>
</evidence>
<name>A0A964US69_9ACTN</name>
<evidence type="ECO:0000256" key="4">
    <source>
        <dbReference type="PROSITE-ProRule" id="PRU00335"/>
    </source>
</evidence>
<sequence length="217" mass="23720">MKAARTPDAPRTSNSPGLRERKKLKTRAAIRRATFALITEQGYEATTVEQIAEAAEVSPSTVIRYFPAKEDIVLGDRHDPVAEAALRARPADEPVLDSLRHVVKARLRAALDDPAEREELLLRARLIREVPAVRARMLASLTDTARLLAPTVADRTGRDPDDLKVRVFTTAVIGSLLETTLYWTEHGTGHGTEHGHGRPDALLALVDEALDVFAGGL</sequence>
<dbReference type="Gene3D" id="1.10.10.60">
    <property type="entry name" value="Homeodomain-like"/>
    <property type="match status" value="1"/>
</dbReference>
<dbReference type="AlphaFoldDB" id="A0A964US69"/>